<dbReference type="InterPro" id="IPR008567">
    <property type="entry name" value="BKACE"/>
</dbReference>
<evidence type="ECO:0000256" key="4">
    <source>
        <dbReference type="ARBA" id="ARBA00022833"/>
    </source>
</evidence>
<reference evidence="5 6" key="1">
    <citation type="submission" date="2016-11" db="EMBL/GenBank/DDBJ databases">
        <authorList>
            <person name="Jaros S."/>
            <person name="Januszkiewicz K."/>
            <person name="Wedrychowicz H."/>
        </authorList>
    </citation>
    <scope>NUCLEOTIDE SEQUENCE [LARGE SCALE GENOMIC DNA]</scope>
    <source>
        <strain evidence="5 6">DSM 14916</strain>
    </source>
</reference>
<evidence type="ECO:0000256" key="2">
    <source>
        <dbReference type="ARBA" id="ARBA00022679"/>
    </source>
</evidence>
<comment type="cofactor">
    <cofactor evidence="1">
        <name>Zn(2+)</name>
        <dbReference type="ChEBI" id="CHEBI:29105"/>
    </cofactor>
</comment>
<dbReference type="OrthoDB" id="9805277at2"/>
<evidence type="ECO:0000256" key="1">
    <source>
        <dbReference type="ARBA" id="ARBA00001947"/>
    </source>
</evidence>
<dbReference type="AlphaFoldDB" id="A0A1M6HNZ7"/>
<dbReference type="RefSeq" id="WP_073134333.1">
    <property type="nucleotide sequence ID" value="NZ_FQZF01000010.1"/>
</dbReference>
<keyword evidence="3" id="KW-0479">Metal-binding</keyword>
<evidence type="ECO:0000313" key="6">
    <source>
        <dbReference type="Proteomes" id="UP000184387"/>
    </source>
</evidence>
<protein>
    <submittedName>
        <fullName evidence="5">Uncharacterized conserved protein, DUF849 family</fullName>
    </submittedName>
</protein>
<dbReference type="PANTHER" id="PTHR37418">
    <property type="entry name" value="3-KETO-5-AMINOHEXANOATE CLEAVAGE ENZYME-RELATED"/>
    <property type="match status" value="1"/>
</dbReference>
<dbReference type="EMBL" id="FQZF01000010">
    <property type="protein sequence ID" value="SHJ23856.1"/>
    <property type="molecule type" value="Genomic_DNA"/>
</dbReference>
<accession>A0A1M6HNZ7</accession>
<name>A0A1M6HNZ7_9PROT</name>
<gene>
    <name evidence="5" type="ORF">SAMN02745194_02074</name>
</gene>
<dbReference type="GO" id="GO:0046872">
    <property type="term" value="F:metal ion binding"/>
    <property type="evidence" value="ECO:0007669"/>
    <property type="project" value="UniProtKB-KW"/>
</dbReference>
<keyword evidence="2" id="KW-0808">Transferase</keyword>
<dbReference type="GO" id="GO:0043720">
    <property type="term" value="F:3-keto-5-aminohexanoate cleavage activity"/>
    <property type="evidence" value="ECO:0007669"/>
    <property type="project" value="InterPro"/>
</dbReference>
<dbReference type="PANTHER" id="PTHR37418:SF2">
    <property type="entry name" value="3-KETO-5-AMINOHEXANOATE CLEAVAGE ENZYME"/>
    <property type="match status" value="1"/>
</dbReference>
<dbReference type="STRING" id="198092.SAMN02745194_02074"/>
<sequence length="292" mass="31443">MAKTILTVAVTGNITTVQQHPGLPCTPEQIARAAIEGAKAGAAIAHIHVRHPDGRPSMELEHYREVMQRIRDSGTDIIINLTTGPGQRFIPSAGDPSKAAPGTTLMHPLKRVEHIVALKPEICTLDLNTMFAGSSVVINTPDNVRIMAQAMREAGSKPELEVFDSGDIHLARALLEDGTLDQPPLFQIVLGIRYGFDTSLPTLAYAHSLLPGNAIWAAFGIGRWSFPAVAQSWALGGHVRVGLEDNIYYRRGELARDNAQLCERAARIVDDMGGELASAAEARAILGLRARA</sequence>
<dbReference type="InterPro" id="IPR013785">
    <property type="entry name" value="Aldolase_TIM"/>
</dbReference>
<organism evidence="5 6">
    <name type="scientific">Muricoccus roseus</name>
    <dbReference type="NCBI Taxonomy" id="198092"/>
    <lineage>
        <taxon>Bacteria</taxon>
        <taxon>Pseudomonadati</taxon>
        <taxon>Pseudomonadota</taxon>
        <taxon>Alphaproteobacteria</taxon>
        <taxon>Acetobacterales</taxon>
        <taxon>Roseomonadaceae</taxon>
        <taxon>Muricoccus</taxon>
    </lineage>
</organism>
<keyword evidence="6" id="KW-1185">Reference proteome</keyword>
<keyword evidence="4" id="KW-0862">Zinc</keyword>
<dbReference type="Proteomes" id="UP000184387">
    <property type="component" value="Unassembled WGS sequence"/>
</dbReference>
<evidence type="ECO:0000256" key="3">
    <source>
        <dbReference type="ARBA" id="ARBA00022723"/>
    </source>
</evidence>
<proteinExistence type="predicted"/>
<evidence type="ECO:0000313" key="5">
    <source>
        <dbReference type="EMBL" id="SHJ23856.1"/>
    </source>
</evidence>
<dbReference type="Pfam" id="PF05853">
    <property type="entry name" value="BKACE"/>
    <property type="match status" value="1"/>
</dbReference>
<dbReference type="Gene3D" id="3.20.20.70">
    <property type="entry name" value="Aldolase class I"/>
    <property type="match status" value="1"/>
</dbReference>